<comment type="caution">
    <text evidence="1">The sequence shown here is derived from an EMBL/GenBank/DDBJ whole genome shotgun (WGS) entry which is preliminary data.</text>
</comment>
<organism evidence="1 2">
    <name type="scientific">Byssochlamys spectabilis</name>
    <name type="common">Paecilomyces variotii</name>
    <dbReference type="NCBI Taxonomy" id="264951"/>
    <lineage>
        <taxon>Eukaryota</taxon>
        <taxon>Fungi</taxon>
        <taxon>Dikarya</taxon>
        <taxon>Ascomycota</taxon>
        <taxon>Pezizomycotina</taxon>
        <taxon>Eurotiomycetes</taxon>
        <taxon>Eurotiomycetidae</taxon>
        <taxon>Eurotiales</taxon>
        <taxon>Thermoascaceae</taxon>
        <taxon>Paecilomyces</taxon>
    </lineage>
</organism>
<dbReference type="Proteomes" id="UP000283841">
    <property type="component" value="Unassembled WGS sequence"/>
</dbReference>
<dbReference type="AlphaFoldDB" id="A0A443I622"/>
<sequence length="115" mass="13237">MTSIKPPKGWTIDPEEIDYENEWAPQNSDGQCMAIEFGLKDPRPIMVTTPDTGSPFVLFQSGNKFYQWNQVENSVWEIVKPQDLDAILEVMTEKGERALKMKERQPRADRPTVHS</sequence>
<protein>
    <submittedName>
        <fullName evidence="1">Uncharacterized protein</fullName>
    </submittedName>
</protein>
<keyword evidence="2" id="KW-1185">Reference proteome</keyword>
<evidence type="ECO:0000313" key="1">
    <source>
        <dbReference type="EMBL" id="RWQ99549.1"/>
    </source>
</evidence>
<dbReference type="GeneID" id="39601732"/>
<evidence type="ECO:0000313" key="2">
    <source>
        <dbReference type="Proteomes" id="UP000283841"/>
    </source>
</evidence>
<dbReference type="EMBL" id="RCNU01000001">
    <property type="protein sequence ID" value="RWQ99549.1"/>
    <property type="molecule type" value="Genomic_DNA"/>
</dbReference>
<dbReference type="RefSeq" id="XP_028489194.1">
    <property type="nucleotide sequence ID" value="XM_028632455.1"/>
</dbReference>
<reference evidence="1 2" key="1">
    <citation type="journal article" date="2018" name="Front. Microbiol.">
        <title>Genomic and genetic insights into a cosmopolitan fungus, Paecilomyces variotii (Eurotiales).</title>
        <authorList>
            <person name="Urquhart A.S."/>
            <person name="Mondo S.J."/>
            <person name="Makela M.R."/>
            <person name="Hane J.K."/>
            <person name="Wiebenga A."/>
            <person name="He G."/>
            <person name="Mihaltcheva S."/>
            <person name="Pangilinan J."/>
            <person name="Lipzen A."/>
            <person name="Barry K."/>
            <person name="de Vries R.P."/>
            <person name="Grigoriev I.V."/>
            <person name="Idnurm A."/>
        </authorList>
    </citation>
    <scope>NUCLEOTIDE SEQUENCE [LARGE SCALE GENOMIC DNA]</scope>
    <source>
        <strain evidence="1 2">CBS 101075</strain>
    </source>
</reference>
<proteinExistence type="predicted"/>
<gene>
    <name evidence="1" type="ORF">C8Q69DRAFT_503073</name>
</gene>
<accession>A0A443I622</accession>
<dbReference type="VEuPathDB" id="FungiDB:C8Q69DRAFT_503073"/>
<name>A0A443I622_BYSSP</name>